<comment type="caution">
    <text evidence="1">The sequence shown here is derived from an EMBL/GenBank/DDBJ whole genome shotgun (WGS) entry which is preliminary data.</text>
</comment>
<protein>
    <submittedName>
        <fullName evidence="1">Uncharacterized protein</fullName>
    </submittedName>
</protein>
<evidence type="ECO:0000313" key="2">
    <source>
        <dbReference type="Proteomes" id="UP000805193"/>
    </source>
</evidence>
<dbReference type="Proteomes" id="UP000805193">
    <property type="component" value="Unassembled WGS sequence"/>
</dbReference>
<evidence type="ECO:0000313" key="1">
    <source>
        <dbReference type="EMBL" id="KAG0429723.1"/>
    </source>
</evidence>
<name>A0AC60Q772_IXOPE</name>
<sequence length="435" mass="48855">MGPVKYAQKFRKDWLQDPKLKDWLLEVPGDSRRARCRYCRTELSAKHVDLVAHAATKKHVSAAAPFSSGRQTTLQVERKSDRSRTAEGSLAMFICAHSAMLASDHLGELCRNQFRDSEGAMHLQLHRSKCSALIKNVLSLHFVDELLSDLGSGSYSLILDESTDISVTKLLGVVIVYYSEKAGKVVSTFLSLVELTDSKAQSIVDAVKMCLAQFGIDLQRMVGIGTDNASVMIGVNNGVYQKLKADVPNLLLLQQRLPDNVRILRQVSLLSVGNALCAVKESLVPLMEFMKLPQEKIAAIELQASSLTTAVVVPWRVLRSTFSSVWDCLRFAVAIRDRFWPLSLCREFDVSTEDASVHWSQNCVPGRCATRPPSEARRYQCPLCSYSSVYKQVTMRHYRTHTGERPFMCRLCSRTFSQLGSMKAHMQIHFEEYPQ</sequence>
<reference evidence="1 2" key="1">
    <citation type="journal article" date="2020" name="Cell">
        <title>Large-Scale Comparative Analyses of Tick Genomes Elucidate Their Genetic Diversity and Vector Capacities.</title>
        <authorList>
            <consortium name="Tick Genome and Microbiome Consortium (TIGMIC)"/>
            <person name="Jia N."/>
            <person name="Wang J."/>
            <person name="Shi W."/>
            <person name="Du L."/>
            <person name="Sun Y."/>
            <person name="Zhan W."/>
            <person name="Jiang J.F."/>
            <person name="Wang Q."/>
            <person name="Zhang B."/>
            <person name="Ji P."/>
            <person name="Bell-Sakyi L."/>
            <person name="Cui X.M."/>
            <person name="Yuan T.T."/>
            <person name="Jiang B.G."/>
            <person name="Yang W.F."/>
            <person name="Lam T.T."/>
            <person name="Chang Q.C."/>
            <person name="Ding S.J."/>
            <person name="Wang X.J."/>
            <person name="Zhu J.G."/>
            <person name="Ruan X.D."/>
            <person name="Zhao L."/>
            <person name="Wei J.T."/>
            <person name="Ye R.Z."/>
            <person name="Que T.C."/>
            <person name="Du C.H."/>
            <person name="Zhou Y.H."/>
            <person name="Cheng J.X."/>
            <person name="Dai P.F."/>
            <person name="Guo W.B."/>
            <person name="Han X.H."/>
            <person name="Huang E.J."/>
            <person name="Li L.F."/>
            <person name="Wei W."/>
            <person name="Gao Y.C."/>
            <person name="Liu J.Z."/>
            <person name="Shao H.Z."/>
            <person name="Wang X."/>
            <person name="Wang C.C."/>
            <person name="Yang T.C."/>
            <person name="Huo Q.B."/>
            <person name="Li W."/>
            <person name="Chen H.Y."/>
            <person name="Chen S.E."/>
            <person name="Zhou L.G."/>
            <person name="Ni X.B."/>
            <person name="Tian J.H."/>
            <person name="Sheng Y."/>
            <person name="Liu T."/>
            <person name="Pan Y.S."/>
            <person name="Xia L.Y."/>
            <person name="Li J."/>
            <person name="Zhao F."/>
            <person name="Cao W.C."/>
        </authorList>
    </citation>
    <scope>NUCLEOTIDE SEQUENCE [LARGE SCALE GENOMIC DNA]</scope>
    <source>
        <strain evidence="1">Iper-2018</strain>
    </source>
</reference>
<gene>
    <name evidence="1" type="ORF">HPB47_023363</name>
</gene>
<proteinExistence type="predicted"/>
<dbReference type="EMBL" id="JABSTQ010009386">
    <property type="protein sequence ID" value="KAG0429723.1"/>
    <property type="molecule type" value="Genomic_DNA"/>
</dbReference>
<accession>A0AC60Q772</accession>
<keyword evidence="2" id="KW-1185">Reference proteome</keyword>
<organism evidence="1 2">
    <name type="scientific">Ixodes persulcatus</name>
    <name type="common">Taiga tick</name>
    <dbReference type="NCBI Taxonomy" id="34615"/>
    <lineage>
        <taxon>Eukaryota</taxon>
        <taxon>Metazoa</taxon>
        <taxon>Ecdysozoa</taxon>
        <taxon>Arthropoda</taxon>
        <taxon>Chelicerata</taxon>
        <taxon>Arachnida</taxon>
        <taxon>Acari</taxon>
        <taxon>Parasitiformes</taxon>
        <taxon>Ixodida</taxon>
        <taxon>Ixodoidea</taxon>
        <taxon>Ixodidae</taxon>
        <taxon>Ixodinae</taxon>
        <taxon>Ixodes</taxon>
    </lineage>
</organism>